<accession>A0ABV4QPL9</accession>
<evidence type="ECO:0000313" key="3">
    <source>
        <dbReference type="EMBL" id="MFA1544590.1"/>
    </source>
</evidence>
<organism evidence="3 4">
    <name type="scientific">Actinomadura monticuli</name>
    <dbReference type="NCBI Taxonomy" id="3097367"/>
    <lineage>
        <taxon>Bacteria</taxon>
        <taxon>Bacillati</taxon>
        <taxon>Actinomycetota</taxon>
        <taxon>Actinomycetes</taxon>
        <taxon>Streptosporangiales</taxon>
        <taxon>Thermomonosporaceae</taxon>
        <taxon>Actinomadura</taxon>
    </lineage>
</organism>
<dbReference type="Proteomes" id="UP001569963">
    <property type="component" value="Unassembled WGS sequence"/>
</dbReference>
<dbReference type="Pfam" id="PF22481">
    <property type="entry name" value="DUF6985"/>
    <property type="match status" value="1"/>
</dbReference>
<reference evidence="3 4" key="1">
    <citation type="submission" date="2023-11" db="EMBL/GenBank/DDBJ databases">
        <title>Actinomadura monticuli sp. nov., isolated from volcanic ash.</title>
        <authorList>
            <person name="Lee S.D."/>
            <person name="Yang H."/>
            <person name="Kim I.S."/>
        </authorList>
    </citation>
    <scope>NUCLEOTIDE SEQUENCE [LARGE SCALE GENOMIC DNA]</scope>
    <source>
        <strain evidence="3 4">DLS-62</strain>
    </source>
</reference>
<dbReference type="EMBL" id="JAXCEI010000035">
    <property type="protein sequence ID" value="MFA1544590.1"/>
    <property type="molecule type" value="Genomic_DNA"/>
</dbReference>
<dbReference type="InterPro" id="IPR054254">
    <property type="entry name" value="DUF6985"/>
</dbReference>
<gene>
    <name evidence="3" type="ORF">SM611_37185</name>
</gene>
<proteinExistence type="predicted"/>
<evidence type="ECO:0000313" key="4">
    <source>
        <dbReference type="Proteomes" id="UP001569963"/>
    </source>
</evidence>
<feature type="non-terminal residue" evidence="3">
    <location>
        <position position="1"/>
    </location>
</feature>
<evidence type="ECO:0000256" key="1">
    <source>
        <dbReference type="SAM" id="MobiDB-lite"/>
    </source>
</evidence>
<name>A0ABV4QPL9_9ACTN</name>
<evidence type="ECO:0000259" key="2">
    <source>
        <dbReference type="Pfam" id="PF22481"/>
    </source>
</evidence>
<keyword evidence="4" id="KW-1185">Reference proteome</keyword>
<sequence>QPATGPPGSYPDRTHTGKRRRAYEQDQPLTRHHLPFCWAHGKTSLECECDWEQEHGLQMVFRDVRTVTKIGPCDGHLTNSAAWGDDSLDGIVYHSSR</sequence>
<comment type="caution">
    <text evidence="3">The sequence shown here is derived from an EMBL/GenBank/DDBJ whole genome shotgun (WGS) entry which is preliminary data.</text>
</comment>
<dbReference type="RefSeq" id="WP_371955129.1">
    <property type="nucleotide sequence ID" value="NZ_JAXCEI010000035.1"/>
</dbReference>
<feature type="region of interest" description="Disordered" evidence="1">
    <location>
        <begin position="1"/>
        <end position="25"/>
    </location>
</feature>
<feature type="domain" description="DUF6985" evidence="2">
    <location>
        <begin position="43"/>
        <end position="77"/>
    </location>
</feature>
<protein>
    <recommendedName>
        <fullName evidence="2">DUF6985 domain-containing protein</fullName>
    </recommendedName>
</protein>